<sequence length="132" mass="14622">MTQFSLILLAALGVANAAEPDTATRQTSSIGYASVAEALSDLKENPENSVRVQEGWTIIDDRKNSAIWSFSPEGHPAYPAAVKRTIFERDGHIYVDMKALCQAKKEPCDELIEQFKALNEQMRQHMQQQAGG</sequence>
<feature type="chain" id="PRO_5046635461" description="Molecular chaperone DnaJ" evidence="1">
    <location>
        <begin position="18"/>
        <end position="132"/>
    </location>
</feature>
<dbReference type="Proteomes" id="UP001596036">
    <property type="component" value="Unassembled WGS sequence"/>
</dbReference>
<accession>A0ABW0SSP8</accession>
<proteinExistence type="predicted"/>
<evidence type="ECO:0008006" key="4">
    <source>
        <dbReference type="Google" id="ProtNLM"/>
    </source>
</evidence>
<evidence type="ECO:0000313" key="2">
    <source>
        <dbReference type="EMBL" id="MFC5571572.1"/>
    </source>
</evidence>
<keyword evidence="1" id="KW-0732">Signal</keyword>
<gene>
    <name evidence="2" type="ORF">ACFPN1_16070</name>
</gene>
<keyword evidence="3" id="KW-1185">Reference proteome</keyword>
<feature type="signal peptide" evidence="1">
    <location>
        <begin position="1"/>
        <end position="17"/>
    </location>
</feature>
<organism evidence="2 3">
    <name type="scientific">Lysobacter yangpyeongensis</name>
    <dbReference type="NCBI Taxonomy" id="346182"/>
    <lineage>
        <taxon>Bacteria</taxon>
        <taxon>Pseudomonadati</taxon>
        <taxon>Pseudomonadota</taxon>
        <taxon>Gammaproteobacteria</taxon>
        <taxon>Lysobacterales</taxon>
        <taxon>Lysobacteraceae</taxon>
        <taxon>Lysobacter</taxon>
    </lineage>
</organism>
<dbReference type="EMBL" id="JBHSNM010000013">
    <property type="protein sequence ID" value="MFC5571572.1"/>
    <property type="molecule type" value="Genomic_DNA"/>
</dbReference>
<name>A0ABW0SSP8_9GAMM</name>
<comment type="caution">
    <text evidence="2">The sequence shown here is derived from an EMBL/GenBank/DDBJ whole genome shotgun (WGS) entry which is preliminary data.</text>
</comment>
<protein>
    <recommendedName>
        <fullName evidence="4">Molecular chaperone DnaJ</fullName>
    </recommendedName>
</protein>
<dbReference type="RefSeq" id="WP_386756226.1">
    <property type="nucleotide sequence ID" value="NZ_JBHSNM010000013.1"/>
</dbReference>
<evidence type="ECO:0000256" key="1">
    <source>
        <dbReference type="SAM" id="SignalP"/>
    </source>
</evidence>
<reference evidence="3" key="1">
    <citation type="journal article" date="2019" name="Int. J. Syst. Evol. Microbiol.">
        <title>The Global Catalogue of Microorganisms (GCM) 10K type strain sequencing project: providing services to taxonomists for standard genome sequencing and annotation.</title>
        <authorList>
            <consortium name="The Broad Institute Genomics Platform"/>
            <consortium name="The Broad Institute Genome Sequencing Center for Infectious Disease"/>
            <person name="Wu L."/>
            <person name="Ma J."/>
        </authorList>
    </citation>
    <scope>NUCLEOTIDE SEQUENCE [LARGE SCALE GENOMIC DNA]</scope>
    <source>
        <strain evidence="3">KACC 11407</strain>
    </source>
</reference>
<evidence type="ECO:0000313" key="3">
    <source>
        <dbReference type="Proteomes" id="UP001596036"/>
    </source>
</evidence>